<dbReference type="FunFam" id="3.80.10.10:FF:000275">
    <property type="entry name" value="Leucine-rich repeat receptor-like protein kinase"/>
    <property type="match status" value="1"/>
</dbReference>
<evidence type="ECO:0000256" key="13">
    <source>
        <dbReference type="ARBA" id="ARBA00023180"/>
    </source>
</evidence>
<dbReference type="Proteomes" id="UP000325081">
    <property type="component" value="Unassembled WGS sequence"/>
</dbReference>
<reference evidence="18" key="1">
    <citation type="journal article" date="2019" name="Curr. Biol.">
        <title>Genome Sequence of Striga asiatica Provides Insight into the Evolution of Plant Parasitism.</title>
        <authorList>
            <person name="Yoshida S."/>
            <person name="Kim S."/>
            <person name="Wafula E.K."/>
            <person name="Tanskanen J."/>
            <person name="Kim Y.M."/>
            <person name="Honaas L."/>
            <person name="Yang Z."/>
            <person name="Spallek T."/>
            <person name="Conn C.E."/>
            <person name="Ichihashi Y."/>
            <person name="Cheong K."/>
            <person name="Cui S."/>
            <person name="Der J.P."/>
            <person name="Gundlach H."/>
            <person name="Jiao Y."/>
            <person name="Hori C."/>
            <person name="Ishida J.K."/>
            <person name="Kasahara H."/>
            <person name="Kiba T."/>
            <person name="Kim M.S."/>
            <person name="Koo N."/>
            <person name="Laohavisit A."/>
            <person name="Lee Y.H."/>
            <person name="Lumba S."/>
            <person name="McCourt P."/>
            <person name="Mortimer J.C."/>
            <person name="Mutuku J.M."/>
            <person name="Nomura T."/>
            <person name="Sasaki-Sekimoto Y."/>
            <person name="Seto Y."/>
            <person name="Wang Y."/>
            <person name="Wakatake T."/>
            <person name="Sakakibara H."/>
            <person name="Demura T."/>
            <person name="Yamaguchi S."/>
            <person name="Yoneyama K."/>
            <person name="Manabe R.I."/>
            <person name="Nelson D.C."/>
            <person name="Schulman A.H."/>
            <person name="Timko M.P."/>
            <person name="dePamphilis C.W."/>
            <person name="Choi D."/>
            <person name="Shirasu K."/>
        </authorList>
    </citation>
    <scope>NUCLEOTIDE SEQUENCE [LARGE SCALE GENOMIC DNA]</scope>
    <source>
        <strain evidence="18">cv. UVA1</strain>
    </source>
</reference>
<keyword evidence="8" id="KW-0547">Nucleotide-binding</keyword>
<dbReference type="SUPFAM" id="SSF56112">
    <property type="entry name" value="Protein kinase-like (PK-like)"/>
    <property type="match status" value="1"/>
</dbReference>
<keyword evidence="11 14" id="KW-0472">Membrane</keyword>
<evidence type="ECO:0000256" key="14">
    <source>
        <dbReference type="SAM" id="Phobius"/>
    </source>
</evidence>
<dbReference type="InterPro" id="IPR001611">
    <property type="entry name" value="Leu-rich_rpt"/>
</dbReference>
<dbReference type="InterPro" id="IPR046959">
    <property type="entry name" value="PRK1-6/SRF4-like"/>
</dbReference>
<dbReference type="InterPro" id="IPR032675">
    <property type="entry name" value="LRR_dom_sf"/>
</dbReference>
<keyword evidence="9" id="KW-0067">ATP-binding</keyword>
<dbReference type="PROSITE" id="PS50011">
    <property type="entry name" value="PROTEIN_KINASE_DOM"/>
    <property type="match status" value="1"/>
</dbReference>
<evidence type="ECO:0000256" key="7">
    <source>
        <dbReference type="ARBA" id="ARBA00022737"/>
    </source>
</evidence>
<evidence type="ECO:0000256" key="12">
    <source>
        <dbReference type="ARBA" id="ARBA00023170"/>
    </source>
</evidence>
<dbReference type="Pfam" id="PF00069">
    <property type="entry name" value="Pkinase"/>
    <property type="match status" value="1"/>
</dbReference>
<dbReference type="Gene3D" id="1.10.510.10">
    <property type="entry name" value="Transferase(Phosphotransferase) domain 1"/>
    <property type="match status" value="1"/>
</dbReference>
<keyword evidence="17" id="KW-0808">Transferase</keyword>
<keyword evidence="10 14" id="KW-1133">Transmembrane helix</keyword>
<dbReference type="GO" id="GO:0004672">
    <property type="term" value="F:protein kinase activity"/>
    <property type="evidence" value="ECO:0007669"/>
    <property type="project" value="InterPro"/>
</dbReference>
<dbReference type="Pfam" id="PF08263">
    <property type="entry name" value="LRRNT_2"/>
    <property type="match status" value="1"/>
</dbReference>
<dbReference type="PANTHER" id="PTHR48007">
    <property type="entry name" value="LEUCINE-RICH REPEAT RECEPTOR-LIKE PROTEIN KINASE PXC1"/>
    <property type="match status" value="1"/>
</dbReference>
<keyword evidence="18" id="KW-1185">Reference proteome</keyword>
<dbReference type="GO" id="GO:0006952">
    <property type="term" value="P:defense response"/>
    <property type="evidence" value="ECO:0007669"/>
    <property type="project" value="UniProtKB-ARBA"/>
</dbReference>
<evidence type="ECO:0000256" key="11">
    <source>
        <dbReference type="ARBA" id="ARBA00023136"/>
    </source>
</evidence>
<dbReference type="Gene3D" id="3.80.10.10">
    <property type="entry name" value="Ribonuclease Inhibitor"/>
    <property type="match status" value="4"/>
</dbReference>
<dbReference type="InterPro" id="IPR000719">
    <property type="entry name" value="Prot_kinase_dom"/>
</dbReference>
<keyword evidence="12 17" id="KW-0675">Receptor</keyword>
<dbReference type="FunFam" id="3.80.10.10:FF:000317">
    <property type="entry name" value="Inactive leucine-rich repeat receptor-like protein kinase"/>
    <property type="match status" value="1"/>
</dbReference>
<feature type="transmembrane region" description="Helical" evidence="14">
    <location>
        <begin position="630"/>
        <end position="655"/>
    </location>
</feature>
<dbReference type="InterPro" id="IPR011009">
    <property type="entry name" value="Kinase-like_dom_sf"/>
</dbReference>
<proteinExistence type="inferred from homology"/>
<comment type="caution">
    <text evidence="17">The sequence shown here is derived from an EMBL/GenBank/DDBJ whole genome shotgun (WGS) entry which is preliminary data.</text>
</comment>
<sequence length="984" mass="105455">MASSLILSFLILTVLVSSAGGQLNDDVLGLIVFKSGLQDPSNSLASWNEDDPSPCAWLHVLCNPTTGRVTSLSLDNLSLSGKIGRGLDRLHSLNSLSLSNNALTGPLTPDLALIPNLRRLNLSRNSLSGNLPPKISALHFLDLSGNSLSGPLPDDIFGNSSSSLRYLSLAGNHLEGAIPSTLWKCGSLNHLNLSGNRFSGVPAGAVWSLTRLRTLDLSGNLFTGPLPPGASAVHNLKELVLRGNQFSGPLPADIGLCPHLSRLDLSDNLLVGPIPETLQRLSWLVYLSLSGNSLAGDFPRWIGKVGSSSLKYLDMSRNALTGTIPESIGELKSLEFLSLSGNMLSGTIPGSLSECYSLSVIRLSGNSLNGSIPDGLFEMKLDEMDLSRNNLTGAILPPDSNGKAFETLQILDLSSNNLRGPLPLPAESRVRYLNLSWNHLATSMPHELGRFRNLAVLDMRNNELTGSIPGDICESAGSLAILQLDGNLLTAPIPREIGNCSSLYLLSLSHNNLSGPIPESMSSLTNLKILKLEVNQLTGEMPRELGQLQNLVIANLSHNRLVGRLPPGSIFPTLDSSAIEGNLGLCSPILKGPCMLDVPKPLVLDPYAHGNRNPSSGINPNDAVSRNRRFLSVSAIVAMSAAAVIAVGVLVITLLNASARRRIAFIENALESMCSTSSSNISAAGAGKLILFDSKSSVSADWFGSGLDSILSKAAVIGEGALGTVYQAPSGRLVIKKLLVKTCHEEFDREVRILGKARHPNLNPLRGYYWTPQLQLLVSDRAAGGSLQWRLHEHPEALTWAERLGIVVGTARGLAHLHHAFRPPIVHHGVRPGNVLLDEDKRPRLSDFGLARLVGGPRGVGGQGYMAPEVGCGSLRVNDKCDVYGFGVVVLEVVTGRRAVEYYEEGRVVVLTEEVKRMVERGNVLDCVDKRMGLCYQEEEEVLPLLKLALVCTSQLPSSRPSMAEVVQILEVITTPVPPTTQPY</sequence>
<comment type="subcellular location">
    <subcellularLocation>
        <location evidence="1">Membrane</location>
        <topology evidence="1">Single-pass type I membrane protein</topology>
    </subcellularLocation>
</comment>
<dbReference type="GO" id="GO:0016020">
    <property type="term" value="C:membrane"/>
    <property type="evidence" value="ECO:0007669"/>
    <property type="project" value="UniProtKB-SubCell"/>
</dbReference>
<dbReference type="Gene3D" id="3.30.200.20">
    <property type="entry name" value="Phosphorylase Kinase, domain 1"/>
    <property type="match status" value="1"/>
</dbReference>
<keyword evidence="17" id="KW-0418">Kinase</keyword>
<feature type="domain" description="Protein kinase" evidence="16">
    <location>
        <begin position="711"/>
        <end position="984"/>
    </location>
</feature>
<keyword evidence="7" id="KW-0677">Repeat</keyword>
<keyword evidence="6 15" id="KW-0732">Signal</keyword>
<evidence type="ECO:0000256" key="6">
    <source>
        <dbReference type="ARBA" id="ARBA00022729"/>
    </source>
</evidence>
<name>A0A5A7PKK8_STRAF</name>
<protein>
    <submittedName>
        <fullName evidence="17">Leucine-rich receptor-like protein kinase family protein</fullName>
    </submittedName>
</protein>
<evidence type="ECO:0000256" key="4">
    <source>
        <dbReference type="ARBA" id="ARBA00022614"/>
    </source>
</evidence>
<evidence type="ECO:0000256" key="5">
    <source>
        <dbReference type="ARBA" id="ARBA00022692"/>
    </source>
</evidence>
<accession>A0A5A7PKK8</accession>
<dbReference type="GO" id="GO:0051707">
    <property type="term" value="P:response to other organism"/>
    <property type="evidence" value="ECO:0007669"/>
    <property type="project" value="UniProtKB-ARBA"/>
</dbReference>
<feature type="chain" id="PRO_5023123609" evidence="15">
    <location>
        <begin position="22"/>
        <end position="984"/>
    </location>
</feature>
<gene>
    <name evidence="17" type="ORF">STAS_09358</name>
</gene>
<dbReference type="SUPFAM" id="SSF52047">
    <property type="entry name" value="RNI-like"/>
    <property type="match status" value="1"/>
</dbReference>
<evidence type="ECO:0000256" key="10">
    <source>
        <dbReference type="ARBA" id="ARBA00022989"/>
    </source>
</evidence>
<organism evidence="17 18">
    <name type="scientific">Striga asiatica</name>
    <name type="common">Asiatic witchweed</name>
    <name type="synonym">Buchnera asiatica</name>
    <dbReference type="NCBI Taxonomy" id="4170"/>
    <lineage>
        <taxon>Eukaryota</taxon>
        <taxon>Viridiplantae</taxon>
        <taxon>Streptophyta</taxon>
        <taxon>Embryophyta</taxon>
        <taxon>Tracheophyta</taxon>
        <taxon>Spermatophyta</taxon>
        <taxon>Magnoliopsida</taxon>
        <taxon>eudicotyledons</taxon>
        <taxon>Gunneridae</taxon>
        <taxon>Pentapetalae</taxon>
        <taxon>asterids</taxon>
        <taxon>lamiids</taxon>
        <taxon>Lamiales</taxon>
        <taxon>Orobanchaceae</taxon>
        <taxon>Buchnereae</taxon>
        <taxon>Striga</taxon>
    </lineage>
</organism>
<evidence type="ECO:0000256" key="9">
    <source>
        <dbReference type="ARBA" id="ARBA00022840"/>
    </source>
</evidence>
<evidence type="ECO:0000256" key="15">
    <source>
        <dbReference type="SAM" id="SignalP"/>
    </source>
</evidence>
<keyword evidence="4" id="KW-0433">Leucine-rich repeat</keyword>
<keyword evidence="5 14" id="KW-0812">Transmembrane</keyword>
<dbReference type="PANTHER" id="PTHR48007:SF76">
    <property type="entry name" value="OS03G0145102 PROTEIN"/>
    <property type="match status" value="1"/>
</dbReference>
<dbReference type="SMART" id="SM00369">
    <property type="entry name" value="LRR_TYP"/>
    <property type="match status" value="8"/>
</dbReference>
<evidence type="ECO:0000313" key="17">
    <source>
        <dbReference type="EMBL" id="GER33244.1"/>
    </source>
</evidence>
<feature type="signal peptide" evidence="15">
    <location>
        <begin position="1"/>
        <end position="21"/>
    </location>
</feature>
<dbReference type="EMBL" id="BKCP01004716">
    <property type="protein sequence ID" value="GER33244.1"/>
    <property type="molecule type" value="Genomic_DNA"/>
</dbReference>
<keyword evidence="13" id="KW-0325">Glycoprotein</keyword>
<dbReference type="InterPro" id="IPR013210">
    <property type="entry name" value="LRR_N_plant-typ"/>
</dbReference>
<dbReference type="FunFam" id="3.80.10.10:FF:000413">
    <property type="entry name" value="Inactive leucine-rich repeat receptor-like protein kinase"/>
    <property type="match status" value="1"/>
</dbReference>
<comment type="similarity">
    <text evidence="2">Belongs to the RLP family.</text>
</comment>
<evidence type="ECO:0000256" key="2">
    <source>
        <dbReference type="ARBA" id="ARBA00009592"/>
    </source>
</evidence>
<evidence type="ECO:0000256" key="1">
    <source>
        <dbReference type="ARBA" id="ARBA00004479"/>
    </source>
</evidence>
<dbReference type="InterPro" id="IPR003591">
    <property type="entry name" value="Leu-rich_rpt_typical-subtyp"/>
</dbReference>
<keyword evidence="3" id="KW-0597">Phosphoprotein</keyword>
<dbReference type="OrthoDB" id="676979at2759"/>
<evidence type="ECO:0000256" key="8">
    <source>
        <dbReference type="ARBA" id="ARBA00022741"/>
    </source>
</evidence>
<dbReference type="Pfam" id="PF00560">
    <property type="entry name" value="LRR_1"/>
    <property type="match status" value="9"/>
</dbReference>
<dbReference type="SUPFAM" id="SSF52058">
    <property type="entry name" value="L domain-like"/>
    <property type="match status" value="1"/>
</dbReference>
<evidence type="ECO:0000256" key="3">
    <source>
        <dbReference type="ARBA" id="ARBA00022553"/>
    </source>
</evidence>
<dbReference type="AlphaFoldDB" id="A0A5A7PKK8"/>
<evidence type="ECO:0000259" key="16">
    <source>
        <dbReference type="PROSITE" id="PS50011"/>
    </source>
</evidence>
<dbReference type="Pfam" id="PF13855">
    <property type="entry name" value="LRR_8"/>
    <property type="match status" value="2"/>
</dbReference>
<evidence type="ECO:0000313" key="18">
    <source>
        <dbReference type="Proteomes" id="UP000325081"/>
    </source>
</evidence>
<dbReference type="GO" id="GO:0005524">
    <property type="term" value="F:ATP binding"/>
    <property type="evidence" value="ECO:0007669"/>
    <property type="project" value="UniProtKB-KW"/>
</dbReference>